<dbReference type="EMBL" id="VLPL01000001">
    <property type="protein sequence ID" value="TSJ47554.1"/>
    <property type="molecule type" value="Genomic_DNA"/>
</dbReference>
<dbReference type="Proteomes" id="UP000316008">
    <property type="component" value="Unassembled WGS sequence"/>
</dbReference>
<feature type="domain" description="IDEAL" evidence="1">
    <location>
        <begin position="69"/>
        <end position="95"/>
    </location>
</feature>
<protein>
    <submittedName>
        <fullName evidence="2">IDEAL domain-containing protein</fullName>
    </submittedName>
</protein>
<dbReference type="OrthoDB" id="886726at2"/>
<dbReference type="AlphaFoldDB" id="A0A556N5T2"/>
<reference evidence="2 3" key="1">
    <citation type="submission" date="2019-07" db="EMBL/GenBank/DDBJ databases">
        <authorList>
            <person name="Huq M.A."/>
        </authorList>
    </citation>
    <scope>NUCLEOTIDE SEQUENCE [LARGE SCALE GENOMIC DNA]</scope>
    <source>
        <strain evidence="2 3">MAH-3</strain>
    </source>
</reference>
<evidence type="ECO:0000313" key="3">
    <source>
        <dbReference type="Proteomes" id="UP000316008"/>
    </source>
</evidence>
<accession>A0A556N5T2</accession>
<evidence type="ECO:0000259" key="1">
    <source>
        <dbReference type="Pfam" id="PF08858"/>
    </source>
</evidence>
<comment type="caution">
    <text evidence="2">The sequence shown here is derived from an EMBL/GenBank/DDBJ whole genome shotgun (WGS) entry which is preliminary data.</text>
</comment>
<sequence>MKADKITTKSKWNLNCKEATFLTELSKEKKLSMLLRIRLWYHLSVCPPCKRFKKQTLLMAKKLKELGTFSNYSLENSEKKKLQEQIQQALAQKNKG</sequence>
<evidence type="ECO:0000313" key="2">
    <source>
        <dbReference type="EMBL" id="TSJ47554.1"/>
    </source>
</evidence>
<dbReference type="Pfam" id="PF08858">
    <property type="entry name" value="IDEAL"/>
    <property type="match status" value="1"/>
</dbReference>
<name>A0A556N5T2_9FLAO</name>
<keyword evidence="3" id="KW-1185">Reference proteome</keyword>
<proteinExistence type="predicted"/>
<organism evidence="2 3">
    <name type="scientific">Fluviicola chungangensis</name>
    <dbReference type="NCBI Taxonomy" id="2597671"/>
    <lineage>
        <taxon>Bacteria</taxon>
        <taxon>Pseudomonadati</taxon>
        <taxon>Bacteroidota</taxon>
        <taxon>Flavobacteriia</taxon>
        <taxon>Flavobacteriales</taxon>
        <taxon>Crocinitomicaceae</taxon>
        <taxon>Fluviicola</taxon>
    </lineage>
</organism>
<gene>
    <name evidence="2" type="ORF">FO442_00050</name>
</gene>
<dbReference type="RefSeq" id="WP_144331090.1">
    <property type="nucleotide sequence ID" value="NZ_VLPL01000001.1"/>
</dbReference>
<dbReference type="InterPro" id="IPR014957">
    <property type="entry name" value="IDEAL_dom"/>
</dbReference>